<comment type="caution">
    <text evidence="9">The sequence shown here is derived from an EMBL/GenBank/DDBJ whole genome shotgun (WGS) entry which is preliminary data.</text>
</comment>
<comment type="subcellular location">
    <subcellularLocation>
        <location evidence="1">Cell outer membrane</location>
        <topology evidence="1">Multi-pass membrane protein</topology>
    </subcellularLocation>
</comment>
<dbReference type="Gene3D" id="2.60.40.1120">
    <property type="entry name" value="Carboxypeptidase-like, regulatory domain"/>
    <property type="match status" value="1"/>
</dbReference>
<keyword evidence="2" id="KW-0813">Transport</keyword>
<evidence type="ECO:0000259" key="8">
    <source>
        <dbReference type="Pfam" id="PF07715"/>
    </source>
</evidence>
<dbReference type="SUPFAM" id="SSF56935">
    <property type="entry name" value="Porins"/>
    <property type="match status" value="1"/>
</dbReference>
<dbReference type="OrthoDB" id="9804995at2"/>
<dbReference type="GO" id="GO:0009279">
    <property type="term" value="C:cell outer membrane"/>
    <property type="evidence" value="ECO:0007669"/>
    <property type="project" value="UniProtKB-SubCell"/>
</dbReference>
<accession>A0A4Q9BGJ2</accession>
<evidence type="ECO:0000256" key="7">
    <source>
        <dbReference type="SAM" id="SignalP"/>
    </source>
</evidence>
<evidence type="ECO:0000256" key="5">
    <source>
        <dbReference type="ARBA" id="ARBA00023136"/>
    </source>
</evidence>
<dbReference type="InterPro" id="IPR012910">
    <property type="entry name" value="Plug_dom"/>
</dbReference>
<dbReference type="GO" id="GO:0015344">
    <property type="term" value="F:siderophore uptake transmembrane transporter activity"/>
    <property type="evidence" value="ECO:0007669"/>
    <property type="project" value="TreeGrafter"/>
</dbReference>
<dbReference type="InterPro" id="IPR037066">
    <property type="entry name" value="Plug_dom_sf"/>
</dbReference>
<dbReference type="Pfam" id="PF13715">
    <property type="entry name" value="CarbopepD_reg_2"/>
    <property type="match status" value="1"/>
</dbReference>
<dbReference type="GO" id="GO:0044718">
    <property type="term" value="P:siderophore transmembrane transport"/>
    <property type="evidence" value="ECO:0007669"/>
    <property type="project" value="TreeGrafter"/>
</dbReference>
<keyword evidence="6" id="KW-0998">Cell outer membrane</keyword>
<name>A0A4Q9BGJ2_9BACT</name>
<dbReference type="Pfam" id="PF07715">
    <property type="entry name" value="Plug"/>
    <property type="match status" value="1"/>
</dbReference>
<evidence type="ECO:0000256" key="1">
    <source>
        <dbReference type="ARBA" id="ARBA00004571"/>
    </source>
</evidence>
<dbReference type="PANTHER" id="PTHR30069">
    <property type="entry name" value="TONB-DEPENDENT OUTER MEMBRANE RECEPTOR"/>
    <property type="match status" value="1"/>
</dbReference>
<dbReference type="InterPro" id="IPR039426">
    <property type="entry name" value="TonB-dep_rcpt-like"/>
</dbReference>
<evidence type="ECO:0000256" key="3">
    <source>
        <dbReference type="ARBA" id="ARBA00022452"/>
    </source>
</evidence>
<keyword evidence="10" id="KW-1185">Reference proteome</keyword>
<feature type="domain" description="TonB-dependent receptor plug" evidence="8">
    <location>
        <begin position="122"/>
        <end position="227"/>
    </location>
</feature>
<keyword evidence="7" id="KW-0732">Signal</keyword>
<proteinExistence type="predicted"/>
<dbReference type="Proteomes" id="UP000293583">
    <property type="component" value="Unassembled WGS sequence"/>
</dbReference>
<dbReference type="Gene3D" id="2.40.170.20">
    <property type="entry name" value="TonB-dependent receptor, beta-barrel domain"/>
    <property type="match status" value="1"/>
</dbReference>
<evidence type="ECO:0000256" key="6">
    <source>
        <dbReference type="ARBA" id="ARBA00023237"/>
    </source>
</evidence>
<dbReference type="Gene3D" id="2.170.130.10">
    <property type="entry name" value="TonB-dependent receptor, plug domain"/>
    <property type="match status" value="1"/>
</dbReference>
<dbReference type="InterPro" id="IPR008969">
    <property type="entry name" value="CarboxyPept-like_regulatory"/>
</dbReference>
<sequence>MKNVLLLFLFSFSVLAQNNGRISGKIVDQLTQKPIAGVSVSLDGSTKGVNADDKGTFRLTGLALKTYNISFSAVGYEKYTAFNVIVNAGNENFLNIELLPSNQQLTEVVVTQNRRTAKAATLESPLSVQRLTAEEIKSNPGGNFDVSKVIQTLPGVGGGPQGGGFRNDIIIRGGGPNENVYYLDGIEIPVLNHFQTQGSSGGPQGMLNVSFIEDVKLSSSAFDARYDNTLSSVFQFKQRTGNPNKFQGNARLSATEFALTTEGPLSKTGKTTFLASVRRSYLQFLFQALDIPIRPNFWDGQFKITKQINSTTTLSLMGLGAIDDFSFGTLKKATPEKLYIYNSNPLINQWNYTLGMSLKKLLDNGYVNVALSRNVFDNNFLRYEDNLKKDPSQLNFDYASRETENKLRVDVNKNTNGWKINYGLSAQFVEYANSTYQVLNNTTASPAVRLAYPTTTISYTSPLNSLWKYGAFAQISKTFFDSKLGLSAGLRTDMNSFTTTGMDPLETISPRVSASYVLSEKWTANASVGRYFKLAPYTVLGYATRPPYYLLSSSFALLQPSLVNQDAKYQQSEHYVTGLEYLHDESLRFTAEAFVKEYANVPISNAKGISLANLGGDFNILGNEDVTTTGKGRAYGFELFAQKKLTDKSFGILSYTYYRSMYSGFDGNLIASSWDNQHLLSVTWGYKFPRNWELGLRFRYQGGAPYTPYDETTSKSSYLTLGQGTFDYSRLNTQRLPNFHSSDVRIDKKYNLKKTTIDLFLDVTNWYIAVNPGIPTYTFKRLEDNSAFATTNGLPIAKDGSNAIPTQFLNDRAQVTPTIGFIVEF</sequence>
<evidence type="ECO:0000313" key="10">
    <source>
        <dbReference type="Proteomes" id="UP000293583"/>
    </source>
</evidence>
<protein>
    <submittedName>
        <fullName evidence="9">TonB-dependent receptor</fullName>
    </submittedName>
</protein>
<keyword evidence="9" id="KW-0675">Receptor</keyword>
<feature type="signal peptide" evidence="7">
    <location>
        <begin position="1"/>
        <end position="16"/>
    </location>
</feature>
<keyword evidence="3" id="KW-1134">Transmembrane beta strand</keyword>
<dbReference type="SUPFAM" id="SSF49464">
    <property type="entry name" value="Carboxypeptidase regulatory domain-like"/>
    <property type="match status" value="1"/>
</dbReference>
<keyword evidence="4" id="KW-0812">Transmembrane</keyword>
<evidence type="ECO:0000256" key="2">
    <source>
        <dbReference type="ARBA" id="ARBA00022448"/>
    </source>
</evidence>
<dbReference type="EMBL" id="SEWY01000001">
    <property type="protein sequence ID" value="TBH75400.1"/>
    <property type="molecule type" value="Genomic_DNA"/>
</dbReference>
<gene>
    <name evidence="9" type="ORF">EWU20_02145</name>
</gene>
<keyword evidence="5" id="KW-0472">Membrane</keyword>
<feature type="chain" id="PRO_5020558403" evidence="7">
    <location>
        <begin position="17"/>
        <end position="825"/>
    </location>
</feature>
<evidence type="ECO:0000313" key="9">
    <source>
        <dbReference type="EMBL" id="TBH75400.1"/>
    </source>
</evidence>
<evidence type="ECO:0000256" key="4">
    <source>
        <dbReference type="ARBA" id="ARBA00022692"/>
    </source>
</evidence>
<dbReference type="InterPro" id="IPR036942">
    <property type="entry name" value="Beta-barrel_TonB_sf"/>
</dbReference>
<dbReference type="AlphaFoldDB" id="A0A4Q9BGJ2"/>
<organism evidence="9 10">
    <name type="scientific">Aquirufa antheringensis</name>
    <dbReference type="NCBI Taxonomy" id="2516559"/>
    <lineage>
        <taxon>Bacteria</taxon>
        <taxon>Pseudomonadati</taxon>
        <taxon>Bacteroidota</taxon>
        <taxon>Cytophagia</taxon>
        <taxon>Cytophagales</taxon>
        <taxon>Flectobacillaceae</taxon>
        <taxon>Aquirufa</taxon>
    </lineage>
</organism>
<reference evidence="9 10" key="1">
    <citation type="submission" date="2019-02" db="EMBL/GenBank/DDBJ databases">
        <title>Genome of a new Bacteroidetes strain.</title>
        <authorList>
            <person name="Pitt A."/>
        </authorList>
    </citation>
    <scope>NUCLEOTIDE SEQUENCE [LARGE SCALE GENOMIC DNA]</scope>
    <source>
        <strain evidence="9 10">103A-SOEBACH</strain>
    </source>
</reference>
<dbReference type="PANTHER" id="PTHR30069:SF57">
    <property type="entry name" value="TONB-DEPENDENT RECEPTOR"/>
    <property type="match status" value="1"/>
</dbReference>
<dbReference type="RefSeq" id="WP_130922557.1">
    <property type="nucleotide sequence ID" value="NZ_JAANOM010000002.1"/>
</dbReference>